<name>A0ABS5D2T2_9FLAO</name>
<evidence type="ECO:0000256" key="5">
    <source>
        <dbReference type="SAM" id="Phobius"/>
    </source>
</evidence>
<organism evidence="7 8">
    <name type="scientific">Flavobacterium erciyesense</name>
    <dbReference type="NCBI Taxonomy" id="2825842"/>
    <lineage>
        <taxon>Bacteria</taxon>
        <taxon>Pseudomonadati</taxon>
        <taxon>Bacteroidota</taxon>
        <taxon>Flavobacteriia</taxon>
        <taxon>Flavobacteriales</taxon>
        <taxon>Flavobacteriaceae</taxon>
        <taxon>Flavobacterium</taxon>
    </lineage>
</organism>
<reference evidence="7 8" key="1">
    <citation type="submission" date="2021-04" db="EMBL/GenBank/DDBJ databases">
        <title>Description of novel Flavobacterium sp. F-328.</title>
        <authorList>
            <person name="Saticioglu I.B."/>
        </authorList>
    </citation>
    <scope>NUCLEOTIDE SEQUENCE [LARGE SCALE GENOMIC DNA]</scope>
    <source>
        <strain evidence="7 8">F-328</strain>
    </source>
</reference>
<keyword evidence="2 5" id="KW-0812">Transmembrane</keyword>
<keyword evidence="3 5" id="KW-1133">Transmembrane helix</keyword>
<evidence type="ECO:0000256" key="2">
    <source>
        <dbReference type="ARBA" id="ARBA00022692"/>
    </source>
</evidence>
<evidence type="ECO:0000313" key="8">
    <source>
        <dbReference type="Proteomes" id="UP000679008"/>
    </source>
</evidence>
<feature type="transmembrane region" description="Helical" evidence="5">
    <location>
        <begin position="98"/>
        <end position="116"/>
    </location>
</feature>
<feature type="domain" description="RDD" evidence="6">
    <location>
        <begin position="14"/>
        <end position="128"/>
    </location>
</feature>
<feature type="transmembrane region" description="Helical" evidence="5">
    <location>
        <begin position="45"/>
        <end position="63"/>
    </location>
</feature>
<dbReference type="Proteomes" id="UP000679008">
    <property type="component" value="Unassembled WGS sequence"/>
</dbReference>
<comment type="subcellular location">
    <subcellularLocation>
        <location evidence="1">Membrane</location>
        <topology evidence="1">Multi-pass membrane protein</topology>
    </subcellularLocation>
</comment>
<keyword evidence="4 5" id="KW-0472">Membrane</keyword>
<comment type="caution">
    <text evidence="7">The sequence shown here is derived from an EMBL/GenBank/DDBJ whole genome shotgun (WGS) entry which is preliminary data.</text>
</comment>
<protein>
    <submittedName>
        <fullName evidence="7">RDD family protein</fullName>
    </submittedName>
</protein>
<evidence type="ECO:0000259" key="6">
    <source>
        <dbReference type="Pfam" id="PF06271"/>
    </source>
</evidence>
<dbReference type="InterPro" id="IPR010432">
    <property type="entry name" value="RDD"/>
</dbReference>
<keyword evidence="8" id="KW-1185">Reference proteome</keyword>
<evidence type="ECO:0000256" key="3">
    <source>
        <dbReference type="ARBA" id="ARBA00022989"/>
    </source>
</evidence>
<proteinExistence type="predicted"/>
<evidence type="ECO:0000256" key="4">
    <source>
        <dbReference type="ARBA" id="ARBA00023136"/>
    </source>
</evidence>
<dbReference type="Pfam" id="PF06271">
    <property type="entry name" value="RDD"/>
    <property type="match status" value="1"/>
</dbReference>
<sequence length="145" mass="16711">MTKINYLVRRASSAVVDLLVFAICCKLLEPIFGEKNLDGTYSFDSGLVLILFYSFYLIQDIFFKKTIGKYLLKLELNFEKPSDLNGYRKYLKIVLRRLFDLIELVCPLIYILFIISTKNNQKLGDLISKITVRPVYTAPPAARSI</sequence>
<dbReference type="RefSeq" id="WP_210788841.1">
    <property type="nucleotide sequence ID" value="NZ_JAGPXB010000004.1"/>
</dbReference>
<accession>A0ABS5D2T2</accession>
<gene>
    <name evidence="7" type="ORF">KBJ98_06400</name>
</gene>
<evidence type="ECO:0000256" key="1">
    <source>
        <dbReference type="ARBA" id="ARBA00004141"/>
    </source>
</evidence>
<dbReference type="EMBL" id="JAGPXB010000004">
    <property type="protein sequence ID" value="MBQ0908329.1"/>
    <property type="molecule type" value="Genomic_DNA"/>
</dbReference>
<evidence type="ECO:0000313" key="7">
    <source>
        <dbReference type="EMBL" id="MBQ0908329.1"/>
    </source>
</evidence>